<dbReference type="SUPFAM" id="SSF46626">
    <property type="entry name" value="Cytochrome c"/>
    <property type="match status" value="1"/>
</dbReference>
<keyword evidence="6" id="KW-0472">Membrane</keyword>
<keyword evidence="6" id="KW-1133">Transmembrane helix</keyword>
<evidence type="ECO:0000256" key="4">
    <source>
        <dbReference type="PROSITE-ProRule" id="PRU00433"/>
    </source>
</evidence>
<dbReference type="STRING" id="1742973.COMA2_80114"/>
<evidence type="ECO:0000256" key="5">
    <source>
        <dbReference type="SAM" id="MobiDB-lite"/>
    </source>
</evidence>
<dbReference type="GO" id="GO:0046872">
    <property type="term" value="F:metal ion binding"/>
    <property type="evidence" value="ECO:0007669"/>
    <property type="project" value="UniProtKB-KW"/>
</dbReference>
<dbReference type="InterPro" id="IPR009056">
    <property type="entry name" value="Cyt_c-like_dom"/>
</dbReference>
<dbReference type="EMBL" id="CZPZ01000035">
    <property type="protein sequence ID" value="CUS39663.1"/>
    <property type="molecule type" value="Genomic_DNA"/>
</dbReference>
<proteinExistence type="predicted"/>
<feature type="domain" description="Cytochrome c" evidence="7">
    <location>
        <begin position="245"/>
        <end position="335"/>
    </location>
</feature>
<dbReference type="Pfam" id="PF13442">
    <property type="entry name" value="Cytochrome_CBB3"/>
    <property type="match status" value="1"/>
</dbReference>
<dbReference type="GO" id="GO:0020037">
    <property type="term" value="F:heme binding"/>
    <property type="evidence" value="ECO:0007669"/>
    <property type="project" value="InterPro"/>
</dbReference>
<keyword evidence="1 4" id="KW-0349">Heme</keyword>
<feature type="transmembrane region" description="Helical" evidence="6">
    <location>
        <begin position="90"/>
        <end position="120"/>
    </location>
</feature>
<reference evidence="9" key="1">
    <citation type="submission" date="2015-10" db="EMBL/GenBank/DDBJ databases">
        <authorList>
            <person name="Luecker S."/>
            <person name="Luecker S."/>
        </authorList>
    </citation>
    <scope>NUCLEOTIDE SEQUENCE [LARGE SCALE GENOMIC DNA]</scope>
</reference>
<dbReference type="PANTHER" id="PTHR40394:SF2">
    <property type="entry name" value="QUINOL:CYTOCHROME C OXIDOREDUCTASE MEMBRANE PROTEIN"/>
    <property type="match status" value="1"/>
</dbReference>
<feature type="region of interest" description="Disordered" evidence="5">
    <location>
        <begin position="210"/>
        <end position="240"/>
    </location>
</feature>
<evidence type="ECO:0000259" key="7">
    <source>
        <dbReference type="PROSITE" id="PS51007"/>
    </source>
</evidence>
<dbReference type="Pfam" id="PF11821">
    <property type="entry name" value="ActD"/>
    <property type="match status" value="1"/>
</dbReference>
<evidence type="ECO:0000313" key="8">
    <source>
        <dbReference type="EMBL" id="CUS39663.1"/>
    </source>
</evidence>
<dbReference type="Gene3D" id="1.10.760.10">
    <property type="entry name" value="Cytochrome c-like domain"/>
    <property type="match status" value="1"/>
</dbReference>
<evidence type="ECO:0000313" key="9">
    <source>
        <dbReference type="Proteomes" id="UP000198736"/>
    </source>
</evidence>
<name>A0A0S4LQV6_9BACT</name>
<protein>
    <submittedName>
        <fullName evidence="8">Putative Menaquinol oxidoreductase complex ACIII, cytochrome c subunit ActE (Modular protein)</fullName>
    </submittedName>
</protein>
<evidence type="ECO:0000256" key="1">
    <source>
        <dbReference type="ARBA" id="ARBA00022617"/>
    </source>
</evidence>
<dbReference type="PANTHER" id="PTHR40394">
    <property type="entry name" value="LIPOPROTEIN-RELATED"/>
    <property type="match status" value="1"/>
</dbReference>
<keyword evidence="9" id="KW-1185">Reference proteome</keyword>
<dbReference type="InterPro" id="IPR036909">
    <property type="entry name" value="Cyt_c-like_dom_sf"/>
</dbReference>
<dbReference type="GO" id="GO:0009055">
    <property type="term" value="F:electron transfer activity"/>
    <property type="evidence" value="ECO:0007669"/>
    <property type="project" value="InterPro"/>
</dbReference>
<dbReference type="PROSITE" id="PS51007">
    <property type="entry name" value="CYTC"/>
    <property type="match status" value="1"/>
</dbReference>
<keyword evidence="2 4" id="KW-0479">Metal-binding</keyword>
<dbReference type="AlphaFoldDB" id="A0A0S4LQV6"/>
<dbReference type="OrthoDB" id="9796771at2"/>
<accession>A0A0S4LQV6</accession>
<evidence type="ECO:0000256" key="3">
    <source>
        <dbReference type="ARBA" id="ARBA00023004"/>
    </source>
</evidence>
<dbReference type="RefSeq" id="WP_090901970.1">
    <property type="nucleotide sequence ID" value="NZ_CZPZ01000035.1"/>
</dbReference>
<evidence type="ECO:0000256" key="6">
    <source>
        <dbReference type="SAM" id="Phobius"/>
    </source>
</evidence>
<evidence type="ECO:0000256" key="2">
    <source>
        <dbReference type="ARBA" id="ARBA00022723"/>
    </source>
</evidence>
<sequence length="337" mass="36014">MDDRDNLTALFQQDVKPESLMQSLREAGIADEAVSIMTPLPLSERASARVGAMPLYLVTIIAGLVGIGVGVFFAGGTAALYPLMTGGKPIVAVPVVAIIAYETMMLLAIVTTFVTMIVGIRRAHRHIAERDPRIDDGYRMLVVSLPIDPDRVSQVRDLLQRAGAVEIRSSEQEASACWTSVGEGGAATGIVGLTALCVLTSFAGCSRDMQEQPSYQPQEAPRLHSPVGSVPRHSRSITPNAVPPAAQDEGARLFLINCSHCHGIDGMGTSPVVPFLKEKPTNLHNPDVQRLSEDAIYDTVTYGLAVEGKDVMPPFKGELSAGERRSVAGYVKSLSQP</sequence>
<dbReference type="Proteomes" id="UP000198736">
    <property type="component" value="Unassembled WGS sequence"/>
</dbReference>
<dbReference type="InterPro" id="IPR021776">
    <property type="entry name" value="ActD"/>
</dbReference>
<organism evidence="8 9">
    <name type="scientific">Candidatus Nitrospira nitrificans</name>
    <dbReference type="NCBI Taxonomy" id="1742973"/>
    <lineage>
        <taxon>Bacteria</taxon>
        <taxon>Pseudomonadati</taxon>
        <taxon>Nitrospirota</taxon>
        <taxon>Nitrospiria</taxon>
        <taxon>Nitrospirales</taxon>
        <taxon>Nitrospiraceae</taxon>
        <taxon>Nitrospira</taxon>
    </lineage>
</organism>
<feature type="transmembrane region" description="Helical" evidence="6">
    <location>
        <begin position="55"/>
        <end position="84"/>
    </location>
</feature>
<keyword evidence="3 4" id="KW-0408">Iron</keyword>
<gene>
    <name evidence="8" type="ORF">COMA2_80114</name>
</gene>
<keyword evidence="6" id="KW-0812">Transmembrane</keyword>